<dbReference type="InterPro" id="IPR043128">
    <property type="entry name" value="Rev_trsase/Diguanyl_cyclase"/>
</dbReference>
<dbReference type="Pfam" id="PF00665">
    <property type="entry name" value="rve"/>
    <property type="match status" value="1"/>
</dbReference>
<dbReference type="InterPro" id="IPR043502">
    <property type="entry name" value="DNA/RNA_pol_sf"/>
</dbReference>
<evidence type="ECO:0000313" key="3">
    <source>
        <dbReference type="Proteomes" id="UP001318860"/>
    </source>
</evidence>
<dbReference type="PANTHER" id="PTHR47266">
    <property type="entry name" value="ENDONUCLEASE-RELATED"/>
    <property type="match status" value="1"/>
</dbReference>
<organism evidence="2 3">
    <name type="scientific">Rehmannia glutinosa</name>
    <name type="common">Chinese foxglove</name>
    <dbReference type="NCBI Taxonomy" id="99300"/>
    <lineage>
        <taxon>Eukaryota</taxon>
        <taxon>Viridiplantae</taxon>
        <taxon>Streptophyta</taxon>
        <taxon>Embryophyta</taxon>
        <taxon>Tracheophyta</taxon>
        <taxon>Spermatophyta</taxon>
        <taxon>Magnoliopsida</taxon>
        <taxon>eudicotyledons</taxon>
        <taxon>Gunneridae</taxon>
        <taxon>Pentapetalae</taxon>
        <taxon>asterids</taxon>
        <taxon>lamiids</taxon>
        <taxon>Lamiales</taxon>
        <taxon>Orobanchaceae</taxon>
        <taxon>Rehmannieae</taxon>
        <taxon>Rehmannia</taxon>
    </lineage>
</organism>
<dbReference type="InterPro" id="IPR036397">
    <property type="entry name" value="RNaseH_sf"/>
</dbReference>
<sequence length="341" mass="39550">MEDDCKPSVQHQQRLNPIMQEVVKKEVLKWLDNGIIFAISDNNWRCEETNLVLNREKCHFIVRDGIVLGYRISSTGLENAKPRLIRWIFLLQECDIKIRDRKGCENVVIDHLSRLKQTVVRTQRAQQSKKHSGDELILDGRNNHSWYAGIVNYLVCGVLPRISYIMQRRNFFMIMSKRAEQCHSSPCGGHFGPTCTAAKVLQFDFFWPSIFKDFYNFVLQCDSCQCMGNMSRQHEMPLTPIMEVELFDVWSIDFMGPFPASNGYLYILLAVDYISKWVEAIPTKTNDARIVLKILQKNIFIRFATPQALISDGGSHFCNKLFNNMMKKYGVKHRVVAAYHP</sequence>
<dbReference type="Proteomes" id="UP001318860">
    <property type="component" value="Unassembled WGS sequence"/>
</dbReference>
<comment type="caution">
    <text evidence="2">The sequence shown here is derived from an EMBL/GenBank/DDBJ whole genome shotgun (WGS) entry which is preliminary data.</text>
</comment>
<dbReference type="Gene3D" id="1.10.340.70">
    <property type="match status" value="1"/>
</dbReference>
<gene>
    <name evidence="2" type="ORF">DH2020_041686</name>
</gene>
<proteinExistence type="predicted"/>
<dbReference type="Pfam" id="PF17921">
    <property type="entry name" value="Integrase_H2C2"/>
    <property type="match status" value="1"/>
</dbReference>
<dbReference type="InterPro" id="IPR041588">
    <property type="entry name" value="Integrase_H2C2"/>
</dbReference>
<dbReference type="Gene3D" id="3.30.420.10">
    <property type="entry name" value="Ribonuclease H-like superfamily/Ribonuclease H"/>
    <property type="match status" value="1"/>
</dbReference>
<dbReference type="Gene3D" id="3.30.70.270">
    <property type="match status" value="1"/>
</dbReference>
<dbReference type="InterPro" id="IPR012337">
    <property type="entry name" value="RNaseH-like_sf"/>
</dbReference>
<dbReference type="SUPFAM" id="SSF56672">
    <property type="entry name" value="DNA/RNA polymerases"/>
    <property type="match status" value="1"/>
</dbReference>
<evidence type="ECO:0000313" key="2">
    <source>
        <dbReference type="EMBL" id="KAK6124571.1"/>
    </source>
</evidence>
<dbReference type="EMBL" id="JABTTQ020002373">
    <property type="protein sequence ID" value="KAK6124571.1"/>
    <property type="molecule type" value="Genomic_DNA"/>
</dbReference>
<dbReference type="InterPro" id="IPR052160">
    <property type="entry name" value="Gypsy_RT_Integrase-like"/>
</dbReference>
<dbReference type="PROSITE" id="PS50994">
    <property type="entry name" value="INTEGRASE"/>
    <property type="match status" value="1"/>
</dbReference>
<name>A0ABR0URE4_REHGL</name>
<keyword evidence="3" id="KW-1185">Reference proteome</keyword>
<reference evidence="2 3" key="1">
    <citation type="journal article" date="2021" name="Comput. Struct. Biotechnol. J.">
        <title>De novo genome assembly of the potent medicinal plant Rehmannia glutinosa using nanopore technology.</title>
        <authorList>
            <person name="Ma L."/>
            <person name="Dong C."/>
            <person name="Song C."/>
            <person name="Wang X."/>
            <person name="Zheng X."/>
            <person name="Niu Y."/>
            <person name="Chen S."/>
            <person name="Feng W."/>
        </authorList>
    </citation>
    <scope>NUCLEOTIDE SEQUENCE [LARGE SCALE GENOMIC DNA]</scope>
    <source>
        <strain evidence="2">DH-2019</strain>
    </source>
</reference>
<dbReference type="InterPro" id="IPR001584">
    <property type="entry name" value="Integrase_cat-core"/>
</dbReference>
<evidence type="ECO:0000259" key="1">
    <source>
        <dbReference type="PROSITE" id="PS50994"/>
    </source>
</evidence>
<accession>A0ABR0URE4</accession>
<protein>
    <recommendedName>
        <fullName evidence="1">Integrase catalytic domain-containing protein</fullName>
    </recommendedName>
</protein>
<dbReference type="SUPFAM" id="SSF53098">
    <property type="entry name" value="Ribonuclease H-like"/>
    <property type="match status" value="1"/>
</dbReference>
<feature type="domain" description="Integrase catalytic" evidence="1">
    <location>
        <begin position="236"/>
        <end position="341"/>
    </location>
</feature>